<name>A0A0K0EZZ0_STRVS</name>
<dbReference type="WBParaSite" id="SVE_0210000.1">
    <property type="protein sequence ID" value="SVE_0210000.1"/>
    <property type="gene ID" value="SVE_0210000"/>
</dbReference>
<sequence length="75" mass="8420">MNGEGTMIVNTDKRLMVMNGRRCNKDNYTPSASKNANLINKESISFRRNNSEEEDGLVYKLKDFALSNSGTGFII</sequence>
<dbReference type="Proteomes" id="UP000035680">
    <property type="component" value="Unassembled WGS sequence"/>
</dbReference>
<reference evidence="1" key="1">
    <citation type="submission" date="2014-07" db="EMBL/GenBank/DDBJ databases">
        <authorList>
            <person name="Martin A.A"/>
            <person name="De Silva N."/>
        </authorList>
    </citation>
    <scope>NUCLEOTIDE SEQUENCE</scope>
</reference>
<evidence type="ECO:0000313" key="2">
    <source>
        <dbReference type="WBParaSite" id="SVE_0210000.1"/>
    </source>
</evidence>
<protein>
    <submittedName>
        <fullName evidence="2">Uncharacterized protein</fullName>
    </submittedName>
</protein>
<reference evidence="2" key="2">
    <citation type="submission" date="2015-08" db="UniProtKB">
        <authorList>
            <consortium name="WormBaseParasite"/>
        </authorList>
    </citation>
    <scope>IDENTIFICATION</scope>
</reference>
<keyword evidence="1" id="KW-1185">Reference proteome</keyword>
<proteinExistence type="predicted"/>
<dbReference type="AlphaFoldDB" id="A0A0K0EZZ0"/>
<organism evidence="1 2">
    <name type="scientific">Strongyloides venezuelensis</name>
    <name type="common">Threadworm</name>
    <dbReference type="NCBI Taxonomy" id="75913"/>
    <lineage>
        <taxon>Eukaryota</taxon>
        <taxon>Metazoa</taxon>
        <taxon>Ecdysozoa</taxon>
        <taxon>Nematoda</taxon>
        <taxon>Chromadorea</taxon>
        <taxon>Rhabditida</taxon>
        <taxon>Tylenchina</taxon>
        <taxon>Panagrolaimomorpha</taxon>
        <taxon>Strongyloidoidea</taxon>
        <taxon>Strongyloididae</taxon>
        <taxon>Strongyloides</taxon>
    </lineage>
</organism>
<accession>A0A0K0EZZ0</accession>
<evidence type="ECO:0000313" key="1">
    <source>
        <dbReference type="Proteomes" id="UP000035680"/>
    </source>
</evidence>